<dbReference type="CDD" id="cd00022">
    <property type="entry name" value="BIR"/>
    <property type="match status" value="1"/>
</dbReference>
<proteinExistence type="predicted"/>
<dbReference type="InterPro" id="IPR028789">
    <property type="entry name" value="Naip"/>
</dbReference>
<name>A0A151PHR4_ALLMI</name>
<dbReference type="Gene3D" id="1.10.1170.10">
    <property type="entry name" value="Inhibitor Of Apoptosis Protein (2mihbC-IAP-1), Chain A"/>
    <property type="match status" value="2"/>
</dbReference>
<evidence type="ECO:0000313" key="1">
    <source>
        <dbReference type="EMBL" id="KYO48626.1"/>
    </source>
</evidence>
<dbReference type="GO" id="GO:0072557">
    <property type="term" value="C:IPAF inflammasome complex"/>
    <property type="evidence" value="ECO:0007669"/>
    <property type="project" value="TreeGrafter"/>
</dbReference>
<dbReference type="GO" id="GO:0070269">
    <property type="term" value="P:pyroptotic inflammatory response"/>
    <property type="evidence" value="ECO:0007669"/>
    <property type="project" value="TreeGrafter"/>
</dbReference>
<dbReference type="EMBL" id="AKHW03000179">
    <property type="protein sequence ID" value="KYO48626.1"/>
    <property type="molecule type" value="Genomic_DNA"/>
</dbReference>
<dbReference type="PANTHER" id="PTHR46914:SF1">
    <property type="entry name" value="BACULOVIRAL IAP REPEAT-CONTAINING PROTEIN 1"/>
    <property type="match status" value="1"/>
</dbReference>
<dbReference type="Pfam" id="PF00653">
    <property type="entry name" value="BIR"/>
    <property type="match status" value="1"/>
</dbReference>
<keyword evidence="2" id="KW-1185">Reference proteome</keyword>
<dbReference type="GO" id="GO:0043027">
    <property type="term" value="F:cysteine-type endopeptidase inhibitor activity involved in apoptotic process"/>
    <property type="evidence" value="ECO:0007669"/>
    <property type="project" value="InterPro"/>
</dbReference>
<dbReference type="InterPro" id="IPR001370">
    <property type="entry name" value="BIR_rpt"/>
</dbReference>
<dbReference type="AlphaFoldDB" id="A0A151PHR4"/>
<dbReference type="GO" id="GO:0016045">
    <property type="term" value="P:detection of bacterium"/>
    <property type="evidence" value="ECO:0007669"/>
    <property type="project" value="TreeGrafter"/>
</dbReference>
<dbReference type="PANTHER" id="PTHR46914">
    <property type="entry name" value="BACULOVIRAL IAP REPEAT-CONTAINING PROTEIN 1"/>
    <property type="match status" value="1"/>
</dbReference>
<comment type="caution">
    <text evidence="1">The sequence shown here is derived from an EMBL/GenBank/DDBJ whole genome shotgun (WGS) entry which is preliminary data.</text>
</comment>
<gene>
    <name evidence="1" type="ORF">Y1Q_0004030</name>
</gene>
<protein>
    <submittedName>
        <fullName evidence="1">Uncharacterized protein</fullName>
    </submittedName>
</protein>
<dbReference type="PROSITE" id="PS50143">
    <property type="entry name" value="BIR_REPEAT_2"/>
    <property type="match status" value="2"/>
</dbReference>
<organism evidence="1 2">
    <name type="scientific">Alligator mississippiensis</name>
    <name type="common">American alligator</name>
    <dbReference type="NCBI Taxonomy" id="8496"/>
    <lineage>
        <taxon>Eukaryota</taxon>
        <taxon>Metazoa</taxon>
        <taxon>Chordata</taxon>
        <taxon>Craniata</taxon>
        <taxon>Vertebrata</taxon>
        <taxon>Euteleostomi</taxon>
        <taxon>Archelosauria</taxon>
        <taxon>Archosauria</taxon>
        <taxon>Crocodylia</taxon>
        <taxon>Alligatoridae</taxon>
        <taxon>Alligatorinae</taxon>
        <taxon>Alligator</taxon>
    </lineage>
</organism>
<dbReference type="GO" id="GO:0042742">
    <property type="term" value="P:defense response to bacterium"/>
    <property type="evidence" value="ECO:0007669"/>
    <property type="project" value="TreeGrafter"/>
</dbReference>
<reference evidence="1 2" key="1">
    <citation type="journal article" date="2012" name="Genome Biol.">
        <title>Sequencing three crocodilian genomes to illuminate the evolution of archosaurs and amniotes.</title>
        <authorList>
            <person name="St John J.A."/>
            <person name="Braun E.L."/>
            <person name="Isberg S.R."/>
            <person name="Miles L.G."/>
            <person name="Chong A.Y."/>
            <person name="Gongora J."/>
            <person name="Dalzell P."/>
            <person name="Moran C."/>
            <person name="Bed'hom B."/>
            <person name="Abzhanov A."/>
            <person name="Burgess S.C."/>
            <person name="Cooksey A.M."/>
            <person name="Castoe T.A."/>
            <person name="Crawford N.G."/>
            <person name="Densmore L.D."/>
            <person name="Drew J.C."/>
            <person name="Edwards S.V."/>
            <person name="Faircloth B.C."/>
            <person name="Fujita M.K."/>
            <person name="Greenwold M.J."/>
            <person name="Hoffmann F.G."/>
            <person name="Howard J.M."/>
            <person name="Iguchi T."/>
            <person name="Janes D.E."/>
            <person name="Khan S.Y."/>
            <person name="Kohno S."/>
            <person name="de Koning A.J."/>
            <person name="Lance S.L."/>
            <person name="McCarthy F.M."/>
            <person name="McCormack J.E."/>
            <person name="Merchant M.E."/>
            <person name="Peterson D.G."/>
            <person name="Pollock D.D."/>
            <person name="Pourmand N."/>
            <person name="Raney B.J."/>
            <person name="Roessler K.A."/>
            <person name="Sanford J.R."/>
            <person name="Sawyer R.H."/>
            <person name="Schmidt C.J."/>
            <person name="Triplett E.W."/>
            <person name="Tuberville T.D."/>
            <person name="Venegas-Anaya M."/>
            <person name="Howard J.T."/>
            <person name="Jarvis E.D."/>
            <person name="Guillette L.J.Jr."/>
            <person name="Glenn T.C."/>
            <person name="Green R.E."/>
            <person name="Ray D.A."/>
        </authorList>
    </citation>
    <scope>NUCLEOTIDE SEQUENCE [LARGE SCALE GENOMIC DNA]</scope>
    <source>
        <strain evidence="1">KSC_2009_1</strain>
    </source>
</reference>
<dbReference type="GO" id="GO:0043066">
    <property type="term" value="P:negative regulation of apoptotic process"/>
    <property type="evidence" value="ECO:0007669"/>
    <property type="project" value="InterPro"/>
</dbReference>
<dbReference type="Proteomes" id="UP000050525">
    <property type="component" value="Unassembled WGS sequence"/>
</dbReference>
<sequence length="146" mass="16581">MNCTILFQAKCGHIRHAGFFFTGEKDKVQCFACSGCLGNWEEGDDPWKEHAKWFPECEFLHHKKSSDEIQEYIQNYGGFVKVMGKHFTTPLIKRILPTETGGPIPNIFEDEGARLDSFKTWPQEAQVDATMLAKAGLFYTGMKPAE</sequence>
<dbReference type="GO" id="GO:0005524">
    <property type="term" value="F:ATP binding"/>
    <property type="evidence" value="ECO:0007669"/>
    <property type="project" value="TreeGrafter"/>
</dbReference>
<dbReference type="SMART" id="SM00238">
    <property type="entry name" value="BIR"/>
    <property type="match status" value="1"/>
</dbReference>
<accession>A0A151PHR4</accession>
<evidence type="ECO:0000313" key="2">
    <source>
        <dbReference type="Proteomes" id="UP000050525"/>
    </source>
</evidence>
<dbReference type="SUPFAM" id="SSF57924">
    <property type="entry name" value="Inhibitor of apoptosis (IAP) repeat"/>
    <property type="match status" value="2"/>
</dbReference>